<evidence type="ECO:0000256" key="5">
    <source>
        <dbReference type="SAM" id="SignalP"/>
    </source>
</evidence>
<dbReference type="RefSeq" id="WP_340346193.1">
    <property type="nucleotide sequence ID" value="NZ_JBBKZT010000017.1"/>
</dbReference>
<reference evidence="7 8" key="1">
    <citation type="submission" date="2024-03" db="EMBL/GenBank/DDBJ databases">
        <title>Novel species of the genus Variovorax.</title>
        <authorList>
            <person name="Liu Q."/>
            <person name="Xin Y.-H."/>
        </authorList>
    </citation>
    <scope>NUCLEOTIDE SEQUENCE [LARGE SCALE GENOMIC DNA]</scope>
    <source>
        <strain evidence="7 8">KACC 18900</strain>
    </source>
</reference>
<dbReference type="Gene3D" id="3.40.50.2300">
    <property type="match status" value="2"/>
</dbReference>
<dbReference type="PANTHER" id="PTHR30483">
    <property type="entry name" value="LEUCINE-SPECIFIC-BINDING PROTEIN"/>
    <property type="match status" value="1"/>
</dbReference>
<name>A0ABU8WT83_9BURK</name>
<evidence type="ECO:0000256" key="4">
    <source>
        <dbReference type="ARBA" id="ARBA00022970"/>
    </source>
</evidence>
<feature type="chain" id="PRO_5046395140" evidence="5">
    <location>
        <begin position="28"/>
        <end position="394"/>
    </location>
</feature>
<protein>
    <submittedName>
        <fullName evidence="7">ABC transporter substrate-binding protein</fullName>
    </submittedName>
</protein>
<feature type="domain" description="Leucine-binding protein" evidence="6">
    <location>
        <begin position="30"/>
        <end position="369"/>
    </location>
</feature>
<dbReference type="EMBL" id="JBBKZT010000017">
    <property type="protein sequence ID" value="MEJ8850752.1"/>
    <property type="molecule type" value="Genomic_DNA"/>
</dbReference>
<dbReference type="InterPro" id="IPR000709">
    <property type="entry name" value="Leu_Ile_Val-bd"/>
</dbReference>
<gene>
    <name evidence="7" type="ORF">WKW82_29215</name>
</gene>
<comment type="similarity">
    <text evidence="1">Belongs to the leucine-binding protein family.</text>
</comment>
<evidence type="ECO:0000259" key="6">
    <source>
        <dbReference type="Pfam" id="PF13458"/>
    </source>
</evidence>
<dbReference type="InterPro" id="IPR028082">
    <property type="entry name" value="Peripla_BP_I"/>
</dbReference>
<sequence length="394" mass="42801">MNVRSLLRLAATFGALALGAIANHSFAQEPIRIGWLSSLTGPLSTAAIAENEGLRFAVDEMNQAGGINGRKLELLTRDTAGDPTKAVNFANQLVHQDKVDFIVGPVNSGEALATIPIVARAGVPNLVIGALDELTDPVKSPRAFRVIFTNEQWLRVSHDYAVNVLKRKKIALIGDTTGFGTATVKKSTAMLAALGITPVFTVLVDPNRTSVTDEMTKAREAGADIVMPWTASTGLLARILNARGDMGWDVPMVGHSAIMTTAIKGLLNKPEYWEKTYAVGFRNMTYGADGKLPERTQRLMEAIRPKLGGGQIDFTFWWVAHAYDFVQIIQHAVKTAGSTDPAAIQKALENTRNFKGYYADYSWSATERNGFQESGLVMNRANSFKDGSYQLAPQ</sequence>
<keyword evidence="3 5" id="KW-0732">Signal</keyword>
<dbReference type="InterPro" id="IPR028081">
    <property type="entry name" value="Leu-bd"/>
</dbReference>
<dbReference type="Proteomes" id="UP001385892">
    <property type="component" value="Unassembled WGS sequence"/>
</dbReference>
<dbReference type="InterPro" id="IPR051010">
    <property type="entry name" value="BCAA_transport"/>
</dbReference>
<dbReference type="Pfam" id="PF13458">
    <property type="entry name" value="Peripla_BP_6"/>
    <property type="match status" value="1"/>
</dbReference>
<organism evidence="7 8">
    <name type="scientific">Variovorax rhizosphaerae</name>
    <dbReference type="NCBI Taxonomy" id="1836200"/>
    <lineage>
        <taxon>Bacteria</taxon>
        <taxon>Pseudomonadati</taxon>
        <taxon>Pseudomonadota</taxon>
        <taxon>Betaproteobacteria</taxon>
        <taxon>Burkholderiales</taxon>
        <taxon>Comamonadaceae</taxon>
        <taxon>Variovorax</taxon>
    </lineage>
</organism>
<dbReference type="SUPFAM" id="SSF53822">
    <property type="entry name" value="Periplasmic binding protein-like I"/>
    <property type="match status" value="1"/>
</dbReference>
<evidence type="ECO:0000313" key="7">
    <source>
        <dbReference type="EMBL" id="MEJ8850752.1"/>
    </source>
</evidence>
<dbReference type="PANTHER" id="PTHR30483:SF6">
    <property type="entry name" value="PERIPLASMIC BINDING PROTEIN OF ABC TRANSPORTER FOR NATURAL AMINO ACIDS"/>
    <property type="match status" value="1"/>
</dbReference>
<evidence type="ECO:0000256" key="1">
    <source>
        <dbReference type="ARBA" id="ARBA00010062"/>
    </source>
</evidence>
<keyword evidence="2" id="KW-0813">Transport</keyword>
<feature type="signal peptide" evidence="5">
    <location>
        <begin position="1"/>
        <end position="27"/>
    </location>
</feature>
<proteinExistence type="inferred from homology"/>
<evidence type="ECO:0000256" key="3">
    <source>
        <dbReference type="ARBA" id="ARBA00022729"/>
    </source>
</evidence>
<accession>A0ABU8WT83</accession>
<evidence type="ECO:0000256" key="2">
    <source>
        <dbReference type="ARBA" id="ARBA00022448"/>
    </source>
</evidence>
<keyword evidence="4" id="KW-0029">Amino-acid transport</keyword>
<keyword evidence="8" id="KW-1185">Reference proteome</keyword>
<dbReference type="PRINTS" id="PR00337">
    <property type="entry name" value="LEUILEVALBP"/>
</dbReference>
<evidence type="ECO:0000313" key="8">
    <source>
        <dbReference type="Proteomes" id="UP001385892"/>
    </source>
</evidence>
<comment type="caution">
    <text evidence="7">The sequence shown here is derived from an EMBL/GenBank/DDBJ whole genome shotgun (WGS) entry which is preliminary data.</text>
</comment>